<evidence type="ECO:0000313" key="3">
    <source>
        <dbReference type="Proteomes" id="UP000003676"/>
    </source>
</evidence>
<evidence type="ECO:0008006" key="4">
    <source>
        <dbReference type="Google" id="ProtNLM"/>
    </source>
</evidence>
<organism evidence="2 3">
    <name type="scientific">Desulfovibrio piger ATCC 29098</name>
    <dbReference type="NCBI Taxonomy" id="411464"/>
    <lineage>
        <taxon>Bacteria</taxon>
        <taxon>Pseudomonadati</taxon>
        <taxon>Thermodesulfobacteriota</taxon>
        <taxon>Desulfovibrionia</taxon>
        <taxon>Desulfovibrionales</taxon>
        <taxon>Desulfovibrionaceae</taxon>
        <taxon>Desulfovibrio</taxon>
    </lineage>
</organism>
<feature type="chain" id="PRO_5002852208" description="Secreted protein" evidence="1">
    <location>
        <begin position="35"/>
        <end position="89"/>
    </location>
</feature>
<reference evidence="2 3" key="2">
    <citation type="submission" date="2008-10" db="EMBL/GenBank/DDBJ databases">
        <authorList>
            <person name="Fulton L."/>
            <person name="Clifton S."/>
            <person name="Fulton B."/>
            <person name="Xu J."/>
            <person name="Minx P."/>
            <person name="Pepin K.H."/>
            <person name="Johnson M."/>
            <person name="Bhonagiri V."/>
            <person name="Nash W.E."/>
            <person name="Mardis E.R."/>
            <person name="Wilson R.K."/>
        </authorList>
    </citation>
    <scope>NUCLEOTIDE SEQUENCE [LARGE SCALE GENOMIC DNA]</scope>
    <source>
        <strain evidence="2 3">ATCC 29098</strain>
    </source>
</reference>
<dbReference type="EMBL" id="ABXU01000089">
    <property type="protein sequence ID" value="EEB32066.1"/>
    <property type="molecule type" value="Genomic_DNA"/>
</dbReference>
<accession>B6WYB8</accession>
<protein>
    <recommendedName>
        <fullName evidence="4">Secreted protein</fullName>
    </recommendedName>
</protein>
<dbReference type="AlphaFoldDB" id="B6WYB8"/>
<keyword evidence="1" id="KW-0732">Signal</keyword>
<dbReference type="Proteomes" id="UP000003676">
    <property type="component" value="Unassembled WGS sequence"/>
</dbReference>
<gene>
    <name evidence="2" type="ORF">DESPIG_03099</name>
</gene>
<dbReference type="HOGENOM" id="CLU_2449810_0_0_7"/>
<proteinExistence type="predicted"/>
<reference evidence="2 3" key="1">
    <citation type="submission" date="2008-10" db="EMBL/GenBank/DDBJ databases">
        <title>Draft genome sequence of Desulvovibrio piger (ATCC 29098).</title>
        <authorList>
            <person name="Sudarsanam P."/>
            <person name="Ley R."/>
            <person name="Guruge J."/>
            <person name="Turnbaugh P.J."/>
            <person name="Mahowald M."/>
            <person name="Liep D."/>
            <person name="Gordon J."/>
        </authorList>
    </citation>
    <scope>NUCLEOTIDE SEQUENCE [LARGE SCALE GENOMIC DNA]</scope>
    <source>
        <strain evidence="2 3">ATCC 29098</strain>
    </source>
</reference>
<feature type="signal peptide" evidence="1">
    <location>
        <begin position="1"/>
        <end position="34"/>
    </location>
</feature>
<sequence>MFPGPSCPATGFFCLRFSSPVVMGSVLSLFPSFASPVWSAAQPPDRVFPSAVASAFYSTCPSRMLKPILPLYPEEIYDFFILWAGVGSP</sequence>
<name>B6WYB8_9BACT</name>
<evidence type="ECO:0000313" key="2">
    <source>
        <dbReference type="EMBL" id="EEB32066.1"/>
    </source>
</evidence>
<evidence type="ECO:0000256" key="1">
    <source>
        <dbReference type="SAM" id="SignalP"/>
    </source>
</evidence>
<comment type="caution">
    <text evidence="2">The sequence shown here is derived from an EMBL/GenBank/DDBJ whole genome shotgun (WGS) entry which is preliminary data.</text>
</comment>